<evidence type="ECO:0000313" key="2">
    <source>
        <dbReference type="EMBL" id="OIM22141.1"/>
    </source>
</evidence>
<sequence>MKNLETSFVLTNQAILFLFSISLIFLLLFVYYLIKDYRNLKTAFTLNLAGESFLLALLIISARLGGNFFVFFRFIIFLFVALIVALAFYSGITLVIWSFQMSADTKYRSRYRFSTRLVTIIFPLLCLMILFKLFKISLPPVIGYLFAFIPAFVIYLGFVFTNFITQTIIVNLKGKQLLKNRQSFDYSITLGAGLIQGKRVSKNLESRLQRTLDFAKRHHNPKLIMSGGQGYDEKISEAKAMRTWIIKHNYSPSKVILEDRSTNTKENFQKSAEKILEDQKTNNLGKQIRMVFVTNSYHLTRANYIAFSNNLKIFGIPAKTTRNYLALGWFREFAAMLLIKKHQHLFVLVLLLVISLGLALFSWIN</sequence>
<dbReference type="CDD" id="cd06259">
    <property type="entry name" value="YdcF-like"/>
    <property type="match status" value="1"/>
</dbReference>
<dbReference type="EMBL" id="MLOK01000010">
    <property type="protein sequence ID" value="OIM22141.1"/>
    <property type="molecule type" value="Genomic_DNA"/>
</dbReference>
<organism evidence="2 3">
    <name type="scientific">Oenococcus oeni</name>
    <name type="common">Leuconostoc oenos</name>
    <dbReference type="NCBI Taxonomy" id="1247"/>
    <lineage>
        <taxon>Bacteria</taxon>
        <taxon>Bacillati</taxon>
        <taxon>Bacillota</taxon>
        <taxon>Bacilli</taxon>
        <taxon>Lactobacillales</taxon>
        <taxon>Lactobacillaceae</taxon>
        <taxon>Oenococcus</taxon>
    </lineage>
</organism>
<name>A0A6H3GV91_OENOE</name>
<dbReference type="GO" id="GO:0043164">
    <property type="term" value="P:Gram-negative-bacterium-type cell wall biogenesis"/>
    <property type="evidence" value="ECO:0007669"/>
    <property type="project" value="TreeGrafter"/>
</dbReference>
<evidence type="ECO:0000259" key="1">
    <source>
        <dbReference type="Pfam" id="PF02698"/>
    </source>
</evidence>
<proteinExistence type="predicted"/>
<dbReference type="RefSeq" id="WP_002823047.1">
    <property type="nucleotide sequence ID" value="NZ_CP038451.1"/>
</dbReference>
<dbReference type="Gene3D" id="3.40.50.620">
    <property type="entry name" value="HUPs"/>
    <property type="match status" value="1"/>
</dbReference>
<accession>A0A6H3GV91</accession>
<dbReference type="InterPro" id="IPR014729">
    <property type="entry name" value="Rossmann-like_a/b/a_fold"/>
</dbReference>
<dbReference type="PANTHER" id="PTHR30336">
    <property type="entry name" value="INNER MEMBRANE PROTEIN, PROBABLE PERMEASE"/>
    <property type="match status" value="1"/>
</dbReference>
<dbReference type="AlphaFoldDB" id="A0A6H3GV91"/>
<dbReference type="GO" id="GO:0005886">
    <property type="term" value="C:plasma membrane"/>
    <property type="evidence" value="ECO:0007669"/>
    <property type="project" value="TreeGrafter"/>
</dbReference>
<dbReference type="Proteomes" id="UP000181728">
    <property type="component" value="Unassembled WGS sequence"/>
</dbReference>
<gene>
    <name evidence="2" type="ORF">ATX59_00895</name>
</gene>
<reference evidence="2 3" key="1">
    <citation type="journal article" date="2016" name="BMC Genomics">
        <title>Consensus pan-genome assembly of the specialised wine bacterium Oenococcus oeni.</title>
        <authorList>
            <person name="Sternes P.R."/>
            <person name="Borneman A.R."/>
        </authorList>
    </citation>
    <scope>NUCLEOTIDE SEQUENCE [LARGE SCALE GENOMIC DNA]</scope>
    <source>
        <strain evidence="2 3">AWRIB661</strain>
    </source>
</reference>
<evidence type="ECO:0000313" key="3">
    <source>
        <dbReference type="Proteomes" id="UP000181728"/>
    </source>
</evidence>
<dbReference type="PANTHER" id="PTHR30336:SF4">
    <property type="entry name" value="ENVELOPE BIOGENESIS FACTOR ELYC"/>
    <property type="match status" value="1"/>
</dbReference>
<feature type="domain" description="DUF218" evidence="1">
    <location>
        <begin position="186"/>
        <end position="323"/>
    </location>
</feature>
<comment type="caution">
    <text evidence="2">The sequence shown here is derived from an EMBL/GenBank/DDBJ whole genome shotgun (WGS) entry which is preliminary data.</text>
</comment>
<protein>
    <recommendedName>
        <fullName evidence="1">DUF218 domain-containing protein</fullName>
    </recommendedName>
</protein>
<dbReference type="InterPro" id="IPR003848">
    <property type="entry name" value="DUF218"/>
</dbReference>
<dbReference type="Pfam" id="PF02698">
    <property type="entry name" value="DUF218"/>
    <property type="match status" value="1"/>
</dbReference>
<dbReference type="InterPro" id="IPR051599">
    <property type="entry name" value="Cell_Envelope_Assoc"/>
</dbReference>
<dbReference type="GO" id="GO:0000270">
    <property type="term" value="P:peptidoglycan metabolic process"/>
    <property type="evidence" value="ECO:0007669"/>
    <property type="project" value="TreeGrafter"/>
</dbReference>